<evidence type="ECO:0000313" key="4">
    <source>
        <dbReference type="Proteomes" id="UP001253193"/>
    </source>
</evidence>
<accession>A0AAW8PZ46</accession>
<dbReference type="InterPro" id="IPR000086">
    <property type="entry name" value="NUDIX_hydrolase_dom"/>
</dbReference>
<feature type="domain" description="Nudix hydrolase" evidence="2">
    <location>
        <begin position="8"/>
        <end position="142"/>
    </location>
</feature>
<comment type="caution">
    <text evidence="3">The sequence shown here is derived from an EMBL/GenBank/DDBJ whole genome shotgun (WGS) entry which is preliminary data.</text>
</comment>
<dbReference type="EMBL" id="JAUHGG010000001">
    <property type="protein sequence ID" value="MDS1819493.1"/>
    <property type="molecule type" value="Genomic_DNA"/>
</dbReference>
<dbReference type="Gene3D" id="3.90.79.10">
    <property type="entry name" value="Nucleoside Triphosphate Pyrophosphohydrolase"/>
    <property type="match status" value="1"/>
</dbReference>
<sequence length="150" mass="16696">MDQENRKLKVPAVAALAVTYRGDELLLVQRSKEPQKYGWGYPGGSVNPGESLHDAARRELFEETQIHGSPEKTFDVIEVNEFDASGEHHHFILIAVLCRYKSGDAIASDDAIDCQWMPIEQIMSEQTTLIEHVGVVARCAAKLIAHNLLV</sequence>
<dbReference type="PROSITE" id="PS51462">
    <property type="entry name" value="NUDIX"/>
    <property type="match status" value="1"/>
</dbReference>
<dbReference type="Pfam" id="PF00293">
    <property type="entry name" value="NUDIX"/>
    <property type="match status" value="1"/>
</dbReference>
<dbReference type="InterPro" id="IPR015797">
    <property type="entry name" value="NUDIX_hydrolase-like_dom_sf"/>
</dbReference>
<dbReference type="GO" id="GO:0016787">
    <property type="term" value="F:hydrolase activity"/>
    <property type="evidence" value="ECO:0007669"/>
    <property type="project" value="UniProtKB-KW"/>
</dbReference>
<dbReference type="PANTHER" id="PTHR43736">
    <property type="entry name" value="ADP-RIBOSE PYROPHOSPHATASE"/>
    <property type="match status" value="1"/>
</dbReference>
<name>A0AAW8PZ46_VIBPH</name>
<reference evidence="3" key="1">
    <citation type="submission" date="2023-06" db="EMBL/GenBank/DDBJ databases">
        <title>Genomic Diversity of Vibrio spp. and Metagenomic Analysis of Pathogens in Florida Gulf Coastal Waters Following Hurricane Ian.</title>
        <authorList>
            <person name="Brumfield K.D."/>
        </authorList>
    </citation>
    <scope>NUCLEOTIDE SEQUENCE</scope>
    <source>
        <strain evidence="3">WBS2B-138</strain>
    </source>
</reference>
<dbReference type="PRINTS" id="PR00502">
    <property type="entry name" value="NUDIXFAMILY"/>
</dbReference>
<evidence type="ECO:0000313" key="3">
    <source>
        <dbReference type="EMBL" id="MDS1819493.1"/>
    </source>
</evidence>
<dbReference type="InterPro" id="IPR020476">
    <property type="entry name" value="Nudix_hydrolase"/>
</dbReference>
<dbReference type="Proteomes" id="UP001253193">
    <property type="component" value="Unassembled WGS sequence"/>
</dbReference>
<dbReference type="CDD" id="cd04673">
    <property type="entry name" value="NUDIX_ADPRase"/>
    <property type="match status" value="1"/>
</dbReference>
<protein>
    <submittedName>
        <fullName evidence="3">NUDIX hydrolase</fullName>
    </submittedName>
</protein>
<keyword evidence="1 3" id="KW-0378">Hydrolase</keyword>
<dbReference type="RefSeq" id="WP_025505833.1">
    <property type="nucleotide sequence ID" value="NZ_CANUIQ010000005.1"/>
</dbReference>
<dbReference type="PANTHER" id="PTHR43736:SF1">
    <property type="entry name" value="DIHYDRONEOPTERIN TRIPHOSPHATE DIPHOSPHATASE"/>
    <property type="match status" value="1"/>
</dbReference>
<organism evidence="3 4">
    <name type="scientific">Vibrio parahaemolyticus</name>
    <dbReference type="NCBI Taxonomy" id="670"/>
    <lineage>
        <taxon>Bacteria</taxon>
        <taxon>Pseudomonadati</taxon>
        <taxon>Pseudomonadota</taxon>
        <taxon>Gammaproteobacteria</taxon>
        <taxon>Vibrionales</taxon>
        <taxon>Vibrionaceae</taxon>
        <taxon>Vibrio</taxon>
    </lineage>
</organism>
<dbReference type="AlphaFoldDB" id="A0AAW8PZ46"/>
<dbReference type="SUPFAM" id="SSF55811">
    <property type="entry name" value="Nudix"/>
    <property type="match status" value="1"/>
</dbReference>
<gene>
    <name evidence="3" type="ORF">QX249_02410</name>
</gene>
<evidence type="ECO:0000256" key="1">
    <source>
        <dbReference type="ARBA" id="ARBA00022801"/>
    </source>
</evidence>
<evidence type="ECO:0000259" key="2">
    <source>
        <dbReference type="PROSITE" id="PS51462"/>
    </source>
</evidence>
<proteinExistence type="predicted"/>